<gene>
    <name evidence="1" type="ORF">AADG42_07095</name>
</gene>
<reference evidence="1 2" key="1">
    <citation type="submission" date="2024-04" db="EMBL/GenBank/DDBJ databases">
        <title>Isolation of an actinomycete strain from pig manure.</title>
        <authorList>
            <person name="Gong T."/>
            <person name="Yu Z."/>
            <person name="An M."/>
            <person name="Wei C."/>
            <person name="Yang W."/>
            <person name="Liu L."/>
        </authorList>
    </citation>
    <scope>NUCLEOTIDE SEQUENCE [LARGE SCALE GENOMIC DNA]</scope>
    <source>
        <strain evidence="1 2">ZF39</strain>
    </source>
</reference>
<dbReference type="RefSeq" id="WP_425308524.1">
    <property type="nucleotide sequence ID" value="NZ_CP154795.1"/>
</dbReference>
<name>A0ABZ3FPH0_9ACTN</name>
<evidence type="ECO:0000313" key="2">
    <source>
        <dbReference type="Proteomes" id="UP001442841"/>
    </source>
</evidence>
<sequence>MTEVLTRADWQAREQAHHERVDGLLAEHRRRSARAIKHPVEDFLFEYYTFRPYQLRRWHPGHGVVLADADAWLGERFHVAVADGVTLDTAAILETRGRTVTQTYALLSAIDARRPQFGCFGMHEWAMVDGLSVEQTRHPQLGLRVAPEHVSATLREVGVRCTHIDAYRFFTPPAKPLNHVTPTRENQIELDQPGCLHVGMDLYRAAFKLAPMIGTELIVDCFELARRIRVLDMQASPYDVSGLGLPAIEVDTAPGRQAYASAQRELAEAAEPLRKRLLERVGVIAALGAAPSRPT</sequence>
<keyword evidence="2" id="KW-1185">Reference proteome</keyword>
<evidence type="ECO:0000313" key="1">
    <source>
        <dbReference type="EMBL" id="XAN07070.1"/>
    </source>
</evidence>
<dbReference type="Proteomes" id="UP001442841">
    <property type="component" value="Chromosome"/>
</dbReference>
<organism evidence="1 2">
    <name type="scientific">Ammonicoccus fulvus</name>
    <dbReference type="NCBI Taxonomy" id="3138240"/>
    <lineage>
        <taxon>Bacteria</taxon>
        <taxon>Bacillati</taxon>
        <taxon>Actinomycetota</taxon>
        <taxon>Actinomycetes</taxon>
        <taxon>Propionibacteriales</taxon>
        <taxon>Propionibacteriaceae</taxon>
        <taxon>Ammonicoccus</taxon>
    </lineage>
</organism>
<accession>A0ABZ3FPH0</accession>
<protein>
    <submittedName>
        <fullName evidence="1">3-methyladenine DNA glycosylase</fullName>
    </submittedName>
</protein>
<dbReference type="EMBL" id="CP154795">
    <property type="protein sequence ID" value="XAN07070.1"/>
    <property type="molecule type" value="Genomic_DNA"/>
</dbReference>
<proteinExistence type="predicted"/>